<evidence type="ECO:0000313" key="3">
    <source>
        <dbReference type="EMBL" id="SFN06577.1"/>
    </source>
</evidence>
<feature type="transmembrane region" description="Helical" evidence="1">
    <location>
        <begin position="6"/>
        <end position="23"/>
    </location>
</feature>
<keyword evidence="1" id="KW-0472">Membrane</keyword>
<feature type="transmembrane region" description="Helical" evidence="1">
    <location>
        <begin position="87"/>
        <end position="109"/>
    </location>
</feature>
<evidence type="ECO:0000259" key="2">
    <source>
        <dbReference type="Pfam" id="PF01578"/>
    </source>
</evidence>
<dbReference type="Pfam" id="PF01578">
    <property type="entry name" value="Cytochrom_C_asm"/>
    <property type="match status" value="1"/>
</dbReference>
<dbReference type="PANTHER" id="PTHR38034">
    <property type="entry name" value="INNER MEMBRANE PROTEIN YPJD"/>
    <property type="match status" value="1"/>
</dbReference>
<gene>
    <name evidence="3" type="ORF">SAMN05216289_103201</name>
</gene>
<dbReference type="AlphaFoldDB" id="A0A1I4VZY7"/>
<dbReference type="EMBL" id="FOVF01000003">
    <property type="protein sequence ID" value="SFN06577.1"/>
    <property type="molecule type" value="Genomic_DNA"/>
</dbReference>
<keyword evidence="1" id="KW-1133">Transmembrane helix</keyword>
<dbReference type="Proteomes" id="UP000198575">
    <property type="component" value="Unassembled WGS sequence"/>
</dbReference>
<dbReference type="InterPro" id="IPR002541">
    <property type="entry name" value="Cyt_c_assembly"/>
</dbReference>
<feature type="transmembrane region" description="Helical" evidence="1">
    <location>
        <begin position="239"/>
        <end position="258"/>
    </location>
</feature>
<evidence type="ECO:0000313" key="4">
    <source>
        <dbReference type="Proteomes" id="UP000198575"/>
    </source>
</evidence>
<dbReference type="GO" id="GO:0005886">
    <property type="term" value="C:plasma membrane"/>
    <property type="evidence" value="ECO:0007669"/>
    <property type="project" value="TreeGrafter"/>
</dbReference>
<feature type="domain" description="Cytochrome c assembly protein" evidence="2">
    <location>
        <begin position="43"/>
        <end position="261"/>
    </location>
</feature>
<name>A0A1I4VZY7_9GAMM</name>
<dbReference type="PANTHER" id="PTHR38034:SF1">
    <property type="entry name" value="INNER MEMBRANE PROTEIN YPJD"/>
    <property type="match status" value="1"/>
</dbReference>
<keyword evidence="4" id="KW-1185">Reference proteome</keyword>
<reference evidence="3 4" key="1">
    <citation type="submission" date="2016-10" db="EMBL/GenBank/DDBJ databases">
        <authorList>
            <person name="de Groot N.N."/>
        </authorList>
    </citation>
    <scope>NUCLEOTIDE SEQUENCE [LARGE SCALE GENOMIC DNA]</scope>
    <source>
        <strain evidence="3 4">CGMCC 1.7659</strain>
    </source>
</reference>
<dbReference type="InterPro" id="IPR052372">
    <property type="entry name" value="YpjD/HemX"/>
</dbReference>
<feature type="transmembrane region" description="Helical" evidence="1">
    <location>
        <begin position="209"/>
        <end position="227"/>
    </location>
</feature>
<proteinExistence type="predicted"/>
<organism evidence="3 4">
    <name type="scientific">Dokdonella immobilis</name>
    <dbReference type="NCBI Taxonomy" id="578942"/>
    <lineage>
        <taxon>Bacteria</taxon>
        <taxon>Pseudomonadati</taxon>
        <taxon>Pseudomonadota</taxon>
        <taxon>Gammaproteobacteria</taxon>
        <taxon>Lysobacterales</taxon>
        <taxon>Rhodanobacteraceae</taxon>
        <taxon>Dokdonella</taxon>
    </lineage>
</organism>
<dbReference type="STRING" id="578942.SAMN05216289_103201"/>
<protein>
    <submittedName>
        <fullName evidence="3">ABC-type uncharacterized transport system, permease component</fullName>
    </submittedName>
</protein>
<dbReference type="GO" id="GO:0020037">
    <property type="term" value="F:heme binding"/>
    <property type="evidence" value="ECO:0007669"/>
    <property type="project" value="InterPro"/>
</dbReference>
<feature type="transmembrane region" description="Helical" evidence="1">
    <location>
        <begin position="129"/>
        <end position="147"/>
    </location>
</feature>
<dbReference type="RefSeq" id="WP_092405002.1">
    <property type="nucleotide sequence ID" value="NZ_FOVF01000003.1"/>
</dbReference>
<sequence>MPTALLSLFAIADYLIAAVVLALPIARLPAPARGIGLALATLAVLVHGTLMFGMHRGGLDLHFFASLSLAAFGIAALTLIVNLVRPVAALGVLVFPVAALLLCLDVFYAPATVAQPMEWQIKLHVSFALLAYSLLSIAALLAILLALQERALRRRRIDSGLIRALPPLTMTESLLFRLIGVGFVFLTLTLVSGVLFVDDLFAQHLAHKTILSIASWLVFGILLFGRWRWGWRGNRAVRLTLIGMSVLLLAFFGSKFVLEMILHRPL</sequence>
<evidence type="ECO:0000256" key="1">
    <source>
        <dbReference type="SAM" id="Phobius"/>
    </source>
</evidence>
<dbReference type="OrthoDB" id="9780793at2"/>
<feature type="transmembrane region" description="Helical" evidence="1">
    <location>
        <begin position="35"/>
        <end position="55"/>
    </location>
</feature>
<feature type="transmembrane region" description="Helical" evidence="1">
    <location>
        <begin position="61"/>
        <end position="80"/>
    </location>
</feature>
<dbReference type="GO" id="GO:0017004">
    <property type="term" value="P:cytochrome complex assembly"/>
    <property type="evidence" value="ECO:0007669"/>
    <property type="project" value="InterPro"/>
</dbReference>
<accession>A0A1I4VZY7</accession>
<feature type="transmembrane region" description="Helical" evidence="1">
    <location>
        <begin position="174"/>
        <end position="197"/>
    </location>
</feature>
<keyword evidence="1" id="KW-0812">Transmembrane</keyword>